<dbReference type="Gene3D" id="3.40.190.10">
    <property type="entry name" value="Periplasmic binding protein-like II"/>
    <property type="match status" value="2"/>
</dbReference>
<evidence type="ECO:0000313" key="2">
    <source>
        <dbReference type="Proteomes" id="UP001551658"/>
    </source>
</evidence>
<keyword evidence="2" id="KW-1185">Reference proteome</keyword>
<proteinExistence type="predicted"/>
<dbReference type="Pfam" id="PF16868">
    <property type="entry name" value="NMT1_3"/>
    <property type="match status" value="1"/>
</dbReference>
<gene>
    <name evidence="1" type="ORF">AB0H72_28950</name>
</gene>
<dbReference type="RefSeq" id="WP_357985177.1">
    <property type="nucleotide sequence ID" value="NZ_JBFAIH010000021.1"/>
</dbReference>
<dbReference type="PROSITE" id="PS51257">
    <property type="entry name" value="PROKAR_LIPOPROTEIN"/>
    <property type="match status" value="1"/>
</dbReference>
<dbReference type="PANTHER" id="PTHR42941:SF1">
    <property type="entry name" value="SLL1037 PROTEIN"/>
    <property type="match status" value="1"/>
</dbReference>
<dbReference type="PANTHER" id="PTHR42941">
    <property type="entry name" value="SLL1037 PROTEIN"/>
    <property type="match status" value="1"/>
</dbReference>
<protein>
    <submittedName>
        <fullName evidence="1">TAXI family TRAP transporter solute-binding subunit</fullName>
    </submittedName>
</protein>
<dbReference type="EMBL" id="JBFAIH010000021">
    <property type="protein sequence ID" value="MEV0366730.1"/>
    <property type="molecule type" value="Genomic_DNA"/>
</dbReference>
<name>A0ABV3FGH4_9NOCA</name>
<accession>A0ABV3FGH4</accession>
<dbReference type="NCBIfam" id="TIGR02122">
    <property type="entry name" value="TRAP_TAXI"/>
    <property type="match status" value="1"/>
</dbReference>
<dbReference type="Proteomes" id="UP001551658">
    <property type="component" value="Unassembled WGS sequence"/>
</dbReference>
<evidence type="ECO:0000313" key="1">
    <source>
        <dbReference type="EMBL" id="MEV0366730.1"/>
    </source>
</evidence>
<organism evidence="1 2">
    <name type="scientific">Nocardia fusca</name>
    <dbReference type="NCBI Taxonomy" id="941183"/>
    <lineage>
        <taxon>Bacteria</taxon>
        <taxon>Bacillati</taxon>
        <taxon>Actinomycetota</taxon>
        <taxon>Actinomycetes</taxon>
        <taxon>Mycobacteriales</taxon>
        <taxon>Nocardiaceae</taxon>
        <taxon>Nocardia</taxon>
    </lineage>
</organism>
<dbReference type="SUPFAM" id="SSF53850">
    <property type="entry name" value="Periplasmic binding protein-like II"/>
    <property type="match status" value="1"/>
</dbReference>
<comment type="caution">
    <text evidence="1">The sequence shown here is derived from an EMBL/GenBank/DDBJ whole genome shotgun (WGS) entry which is preliminary data.</text>
</comment>
<dbReference type="InterPro" id="IPR011852">
    <property type="entry name" value="TRAP_TAXI"/>
</dbReference>
<reference evidence="1 2" key="1">
    <citation type="submission" date="2024-06" db="EMBL/GenBank/DDBJ databases">
        <title>The Natural Products Discovery Center: Release of the First 8490 Sequenced Strains for Exploring Actinobacteria Biosynthetic Diversity.</title>
        <authorList>
            <person name="Kalkreuter E."/>
            <person name="Kautsar S.A."/>
            <person name="Yang D."/>
            <person name="Bader C.D."/>
            <person name="Teijaro C.N."/>
            <person name="Fluegel L."/>
            <person name="Davis C.M."/>
            <person name="Simpson J.R."/>
            <person name="Lauterbach L."/>
            <person name="Steele A.D."/>
            <person name="Gui C."/>
            <person name="Meng S."/>
            <person name="Li G."/>
            <person name="Viehrig K."/>
            <person name="Ye F."/>
            <person name="Su P."/>
            <person name="Kiefer A.F."/>
            <person name="Nichols A."/>
            <person name="Cepeda A.J."/>
            <person name="Yan W."/>
            <person name="Fan B."/>
            <person name="Jiang Y."/>
            <person name="Adhikari A."/>
            <person name="Zheng C.-J."/>
            <person name="Schuster L."/>
            <person name="Cowan T.M."/>
            <person name="Smanski M.J."/>
            <person name="Chevrette M.G."/>
            <person name="De Carvalho L.P.S."/>
            <person name="Shen B."/>
        </authorList>
    </citation>
    <scope>NUCLEOTIDE SEQUENCE [LARGE SCALE GENOMIC DNA]</scope>
    <source>
        <strain evidence="1 2">NPDC050671</strain>
    </source>
</reference>
<sequence>MFGSAGRAAMITRRQILGYSAATIACTVAGCGHAEPPRVRLGSGLPGDLFHDFGTTLAAWSEHSPTIRINNVPTTGSVTNLELLERGALDAALALGDSAAAVDTQMFAIGRLYESYLHLAVHNDSTIQQVADLRGARVNIGVAGSGAALTAERILRSAGLEPGVDFVVYRHALAEALPALLSRTVDAIIWGDGIPTRRIAASPPITRMLDLGAQVQPMRDRYGYWYDRVKVPGNTYPGVSGFETIGVPVLLLVVRSMTDRTVGTLAELLLHDNLALVPNHVRGFQFLDRHWLVNTGSIPLHPAAAAYYRSQHR</sequence>